<evidence type="ECO:0000313" key="3">
    <source>
        <dbReference type="Proteomes" id="UP000286746"/>
    </source>
</evidence>
<keyword evidence="3" id="KW-1185">Reference proteome</keyword>
<proteinExistence type="predicted"/>
<name>A0A401WAA0_STREY</name>
<evidence type="ECO:0000313" key="2">
    <source>
        <dbReference type="EMBL" id="GCD46296.1"/>
    </source>
</evidence>
<organism evidence="2 3">
    <name type="scientific">Streptomyces paromomycinus</name>
    <name type="common">Streptomyces rimosus subsp. paromomycinus</name>
    <dbReference type="NCBI Taxonomy" id="92743"/>
    <lineage>
        <taxon>Bacteria</taxon>
        <taxon>Bacillati</taxon>
        <taxon>Actinomycetota</taxon>
        <taxon>Actinomycetes</taxon>
        <taxon>Kitasatosporales</taxon>
        <taxon>Streptomycetaceae</taxon>
        <taxon>Streptomyces</taxon>
    </lineage>
</organism>
<dbReference type="AlphaFoldDB" id="A0A401WAA0"/>
<gene>
    <name evidence="2" type="ORF">GKJPGBOP_06044</name>
</gene>
<sequence>MSRTDKTKPLWIRHAEHGPRPVHDHRYGPCDLPPHPTRRPAETRCRWEDPGMILSGSTCCAGCHRRGCVKEWQDYAKAGNRRTRYAGRREARRYVTGELTD</sequence>
<evidence type="ECO:0000256" key="1">
    <source>
        <dbReference type="SAM" id="MobiDB-lite"/>
    </source>
</evidence>
<feature type="compositionally biased region" description="Basic and acidic residues" evidence="1">
    <location>
        <begin position="1"/>
        <end position="28"/>
    </location>
</feature>
<dbReference type="Proteomes" id="UP000286746">
    <property type="component" value="Unassembled WGS sequence"/>
</dbReference>
<dbReference type="RefSeq" id="WP_125056692.1">
    <property type="nucleotide sequence ID" value="NZ_BHZD01000001.1"/>
</dbReference>
<comment type="caution">
    <text evidence="2">The sequence shown here is derived from an EMBL/GenBank/DDBJ whole genome shotgun (WGS) entry which is preliminary data.</text>
</comment>
<reference evidence="2 3" key="1">
    <citation type="submission" date="2018-11" db="EMBL/GenBank/DDBJ databases">
        <title>Whole genome sequence of Streptomyces paromomycinus NBRC 15454(T).</title>
        <authorList>
            <person name="Komaki H."/>
            <person name="Tamura T."/>
        </authorList>
    </citation>
    <scope>NUCLEOTIDE SEQUENCE [LARGE SCALE GENOMIC DNA]</scope>
    <source>
        <strain evidence="2 3">NBRC 15454</strain>
    </source>
</reference>
<feature type="region of interest" description="Disordered" evidence="1">
    <location>
        <begin position="1"/>
        <end position="39"/>
    </location>
</feature>
<dbReference type="EMBL" id="BHZD01000001">
    <property type="protein sequence ID" value="GCD46296.1"/>
    <property type="molecule type" value="Genomic_DNA"/>
</dbReference>
<accession>A0A401WAA0</accession>
<protein>
    <submittedName>
        <fullName evidence="2">Uncharacterized protein</fullName>
    </submittedName>
</protein>